<evidence type="ECO:0000313" key="5">
    <source>
        <dbReference type="EnsemblMetazoa" id="CLYHEMP005349.1"/>
    </source>
</evidence>
<dbReference type="Gene3D" id="1.10.510.10">
    <property type="entry name" value="Transferase(Phosphotransferase) domain 1"/>
    <property type="match status" value="1"/>
</dbReference>
<dbReference type="InterPro" id="IPR001683">
    <property type="entry name" value="PX_dom"/>
</dbReference>
<comment type="subcellular location">
    <subcellularLocation>
        <location evidence="1">Cytoplasm</location>
    </subcellularLocation>
</comment>
<feature type="domain" description="PX" evidence="4">
    <location>
        <begin position="12"/>
        <end position="126"/>
    </location>
</feature>
<feature type="compositionally biased region" description="Pro residues" evidence="3">
    <location>
        <begin position="504"/>
        <end position="523"/>
    </location>
</feature>
<protein>
    <recommendedName>
        <fullName evidence="4">PX domain-containing protein</fullName>
    </recommendedName>
</protein>
<dbReference type="CDD" id="cd22062">
    <property type="entry name" value="WH2_DdVASP-like"/>
    <property type="match status" value="1"/>
</dbReference>
<feature type="compositionally biased region" description="Basic residues" evidence="3">
    <location>
        <begin position="458"/>
        <end position="469"/>
    </location>
</feature>
<dbReference type="Proteomes" id="UP000594262">
    <property type="component" value="Unplaced"/>
</dbReference>
<dbReference type="PANTHER" id="PTHR22999">
    <property type="entry name" value="PX SERINE/THREONINE KINASE PXK"/>
    <property type="match status" value="1"/>
</dbReference>
<dbReference type="GO" id="GO:0006622">
    <property type="term" value="P:protein targeting to lysosome"/>
    <property type="evidence" value="ECO:0007669"/>
    <property type="project" value="TreeGrafter"/>
</dbReference>
<dbReference type="SMART" id="SM00312">
    <property type="entry name" value="PX"/>
    <property type="match status" value="1"/>
</dbReference>
<reference evidence="5" key="1">
    <citation type="submission" date="2021-01" db="UniProtKB">
        <authorList>
            <consortium name="EnsemblMetazoa"/>
        </authorList>
    </citation>
    <scope>IDENTIFICATION</scope>
</reference>
<evidence type="ECO:0000256" key="3">
    <source>
        <dbReference type="SAM" id="MobiDB-lite"/>
    </source>
</evidence>
<dbReference type="GO" id="GO:0035091">
    <property type="term" value="F:phosphatidylinositol binding"/>
    <property type="evidence" value="ECO:0007669"/>
    <property type="project" value="InterPro"/>
</dbReference>
<dbReference type="RefSeq" id="XP_066912722.1">
    <property type="nucleotide sequence ID" value="XM_067056621.1"/>
</dbReference>
<dbReference type="Pfam" id="PF00787">
    <property type="entry name" value="PX"/>
    <property type="match status" value="1"/>
</dbReference>
<dbReference type="InterPro" id="IPR051837">
    <property type="entry name" value="SortingNexin/PXDomain-PKLike"/>
</dbReference>
<dbReference type="GO" id="GO:0005769">
    <property type="term" value="C:early endosome"/>
    <property type="evidence" value="ECO:0007669"/>
    <property type="project" value="TreeGrafter"/>
</dbReference>
<dbReference type="GO" id="GO:0005886">
    <property type="term" value="C:plasma membrane"/>
    <property type="evidence" value="ECO:0007669"/>
    <property type="project" value="TreeGrafter"/>
</dbReference>
<feature type="compositionally biased region" description="Polar residues" evidence="3">
    <location>
        <begin position="543"/>
        <end position="554"/>
    </location>
</feature>
<dbReference type="PROSITE" id="PS50195">
    <property type="entry name" value="PX"/>
    <property type="match status" value="1"/>
</dbReference>
<dbReference type="GO" id="GO:0008333">
    <property type="term" value="P:endosome to lysosome transport"/>
    <property type="evidence" value="ECO:0007669"/>
    <property type="project" value="TreeGrafter"/>
</dbReference>
<evidence type="ECO:0000256" key="2">
    <source>
        <dbReference type="ARBA" id="ARBA00022490"/>
    </source>
</evidence>
<dbReference type="InterPro" id="IPR003124">
    <property type="entry name" value="WH2_dom"/>
</dbReference>
<dbReference type="InterPro" id="IPR011009">
    <property type="entry name" value="Kinase-like_dom_sf"/>
</dbReference>
<dbReference type="AlphaFoldDB" id="A0A7M5UWL9"/>
<dbReference type="Gene3D" id="3.30.1520.10">
    <property type="entry name" value="Phox-like domain"/>
    <property type="match status" value="1"/>
</dbReference>
<accession>A0A7M5UWL9</accession>
<organism evidence="5 6">
    <name type="scientific">Clytia hemisphaerica</name>
    <dbReference type="NCBI Taxonomy" id="252671"/>
    <lineage>
        <taxon>Eukaryota</taxon>
        <taxon>Metazoa</taxon>
        <taxon>Cnidaria</taxon>
        <taxon>Hydrozoa</taxon>
        <taxon>Hydroidolina</taxon>
        <taxon>Leptothecata</taxon>
        <taxon>Obeliida</taxon>
        <taxon>Clytiidae</taxon>
        <taxon>Clytia</taxon>
    </lineage>
</organism>
<keyword evidence="6" id="KW-1185">Reference proteome</keyword>
<sequence>MSVLEKKGKGKLDDTVVLKCNITGFVNIDGHTEFKLKVQRGSNPDNSWEVMHRYNDFAALNTLLTANLVGIEVPFPPKKAFGNMDSAFLQERRFGLQTFMDLVLSNSLFSQNIAVKRFLDPGNYSDNIDQMAQQQAAMFFRSEPNWELQENMKEIGWRVRKHYFSIKSKDGAAKTKYLLSWVEHGPDLTLDHQTTLLGLLHQLVSLQHPFIYPVTYASCTEKGATIVRQFHNTGSLRDVICKAKPHHPRLKKYGNLRIRIPLEFSNIKRIGRQVLEALKFLKDKNWPYGHLHAGNVVVDGNNCRLLDVENGILGLPTLYRSFIMELKAVKDLEAVDVYCFGHFLYEITFGNPLNMAHVGNLPEDCPPMIQPILHSILSTSAVKSGLPSIEDLLANPLFADVPCILNEKPVFKVNKVKDALRQSKEAIEGRLKEDQKRLRQFNRLSKARSELMSEEEKKKRKKTNKKKASTAKASTIPEAKPPVTKQASVSKAPKTPTESSAPVAPLPPPAPTNNVPKSPPPPTQEGRGALLSSISGFKGGLKKTQTNDRSGPKV</sequence>
<dbReference type="GO" id="GO:0045022">
    <property type="term" value="P:early endosome to late endosome transport"/>
    <property type="evidence" value="ECO:0007669"/>
    <property type="project" value="TreeGrafter"/>
</dbReference>
<keyword evidence="2" id="KW-0963">Cytoplasm</keyword>
<dbReference type="GO" id="GO:0005770">
    <property type="term" value="C:late endosome"/>
    <property type="evidence" value="ECO:0007669"/>
    <property type="project" value="TreeGrafter"/>
</dbReference>
<dbReference type="OrthoDB" id="41200at2759"/>
<dbReference type="GO" id="GO:0043271">
    <property type="term" value="P:negative regulation of monoatomic ion transport"/>
    <property type="evidence" value="ECO:0007669"/>
    <property type="project" value="TreeGrafter"/>
</dbReference>
<dbReference type="Pfam" id="PF02205">
    <property type="entry name" value="WH2"/>
    <property type="match status" value="1"/>
</dbReference>
<dbReference type="InterPro" id="IPR036871">
    <property type="entry name" value="PX_dom_sf"/>
</dbReference>
<dbReference type="EnsemblMetazoa" id="CLYHEMT005349.1">
    <property type="protein sequence ID" value="CLYHEMP005349.1"/>
    <property type="gene ID" value="CLYHEMG005349"/>
</dbReference>
<proteinExistence type="predicted"/>
<evidence type="ECO:0000313" key="6">
    <source>
        <dbReference type="Proteomes" id="UP000594262"/>
    </source>
</evidence>
<dbReference type="SUPFAM" id="SSF64268">
    <property type="entry name" value="PX domain"/>
    <property type="match status" value="1"/>
</dbReference>
<dbReference type="PANTHER" id="PTHR22999:SF40">
    <property type="entry name" value="PX DOMAIN-CONTAINING PROTEIN KINASE-LIKE PROTEIN"/>
    <property type="match status" value="1"/>
</dbReference>
<name>A0A7M5UWL9_9CNID</name>
<evidence type="ECO:0000256" key="1">
    <source>
        <dbReference type="ARBA" id="ARBA00004496"/>
    </source>
</evidence>
<feature type="compositionally biased region" description="Basic and acidic residues" evidence="3">
    <location>
        <begin position="447"/>
        <end position="457"/>
    </location>
</feature>
<dbReference type="GeneID" id="136799994"/>
<evidence type="ECO:0000259" key="4">
    <source>
        <dbReference type="PROSITE" id="PS50195"/>
    </source>
</evidence>
<feature type="region of interest" description="Disordered" evidence="3">
    <location>
        <begin position="443"/>
        <end position="554"/>
    </location>
</feature>
<dbReference type="SUPFAM" id="SSF56112">
    <property type="entry name" value="Protein kinase-like (PK-like)"/>
    <property type="match status" value="1"/>
</dbReference>
<dbReference type="GO" id="GO:0003779">
    <property type="term" value="F:actin binding"/>
    <property type="evidence" value="ECO:0007669"/>
    <property type="project" value="InterPro"/>
</dbReference>